<dbReference type="PANTHER" id="PTHR24396">
    <property type="entry name" value="ZINC FINGER PROTEIN"/>
    <property type="match status" value="1"/>
</dbReference>
<evidence type="ECO:0000256" key="1">
    <source>
        <dbReference type="ARBA" id="ARBA00004123"/>
    </source>
</evidence>
<comment type="subcellular location">
    <subcellularLocation>
        <location evidence="1">Nucleus</location>
    </subcellularLocation>
</comment>
<evidence type="ECO:0000313" key="8">
    <source>
        <dbReference type="Proteomes" id="UP000299084"/>
    </source>
</evidence>
<keyword evidence="2" id="KW-0479">Metal-binding</keyword>
<name>A0A5N4E403_CAMDR</name>
<proteinExistence type="predicted"/>
<dbReference type="GO" id="GO:0005634">
    <property type="term" value="C:nucleus"/>
    <property type="evidence" value="ECO:0007669"/>
    <property type="project" value="UniProtKB-SubCell"/>
</dbReference>
<keyword evidence="3" id="KW-0863">Zinc-finger</keyword>
<evidence type="ECO:0000256" key="5">
    <source>
        <dbReference type="ARBA" id="ARBA00023242"/>
    </source>
</evidence>
<keyword evidence="4" id="KW-0862">Zinc</keyword>
<dbReference type="AlphaFoldDB" id="A0A5N4E403"/>
<reference evidence="7 8" key="1">
    <citation type="journal article" date="2019" name="Mol. Ecol. Resour.">
        <title>Improving Illumina assemblies with Hi-C and long reads: an example with the North African dromedary.</title>
        <authorList>
            <person name="Elbers J.P."/>
            <person name="Rogers M.F."/>
            <person name="Perelman P.L."/>
            <person name="Proskuryakova A.A."/>
            <person name="Serdyukova N.A."/>
            <person name="Johnson W.E."/>
            <person name="Horin P."/>
            <person name="Corander J."/>
            <person name="Murphy D."/>
            <person name="Burger P.A."/>
        </authorList>
    </citation>
    <scope>NUCLEOTIDE SEQUENCE [LARGE SCALE GENOMIC DNA]</scope>
    <source>
        <strain evidence="7">Drom800</strain>
        <tissue evidence="7">Blood</tissue>
    </source>
</reference>
<evidence type="ECO:0000256" key="3">
    <source>
        <dbReference type="ARBA" id="ARBA00022771"/>
    </source>
</evidence>
<dbReference type="InterPro" id="IPR051643">
    <property type="entry name" value="Transcr_Reg_ZincFinger"/>
</dbReference>
<dbReference type="GO" id="GO:0000978">
    <property type="term" value="F:RNA polymerase II cis-regulatory region sequence-specific DNA binding"/>
    <property type="evidence" value="ECO:0007669"/>
    <property type="project" value="TreeGrafter"/>
</dbReference>
<comment type="caution">
    <text evidence="7">The sequence shown here is derived from an EMBL/GenBank/DDBJ whole genome shotgun (WGS) entry which is preliminary data.</text>
</comment>
<dbReference type="PANTHER" id="PTHR24396:SF22">
    <property type="entry name" value="PROTEIN WIZ"/>
    <property type="match status" value="1"/>
</dbReference>
<sequence length="347" mass="37058">MDVPNKLSLGQGGCFYMVPAVVTVPTNRSSLQEDQTLIVPGPLEQVANRLSSQVVAEVPHGSKQELLDLKAQSLTTCDICGARFETARACPATRAPTCGSWESESSGTPIHLLHGLVKQKGLPDTPLGLPPSLTEKSSSPKEVVAGAPRPGLLALAKPLGAPANKSPQLPLSPRPASPKAQWPQSEDEGPLNLTSGPEPARDIRCKFFESRKGLWSHARSHLRQMGVTECAGHGRYGDKRPPLGLAPGGPAMVGRSAGTPLRARGGEEAHDLQQKLEEVRQPPPRVRPLPSLVPRPPRHHSSMGAAVVAIPFVPSYPAIFPQSCNFILIRLKPDILICMSWASSLLD</sequence>
<protein>
    <submittedName>
        <fullName evidence="7">Protein Wiz</fullName>
    </submittedName>
</protein>
<dbReference type="GO" id="GO:0000981">
    <property type="term" value="F:DNA-binding transcription factor activity, RNA polymerase II-specific"/>
    <property type="evidence" value="ECO:0007669"/>
    <property type="project" value="TreeGrafter"/>
</dbReference>
<keyword evidence="5" id="KW-0539">Nucleus</keyword>
<dbReference type="EMBL" id="JWIN03000006">
    <property type="protein sequence ID" value="KAB1278169.1"/>
    <property type="molecule type" value="Genomic_DNA"/>
</dbReference>
<evidence type="ECO:0000256" key="6">
    <source>
        <dbReference type="SAM" id="MobiDB-lite"/>
    </source>
</evidence>
<evidence type="ECO:0000313" key="7">
    <source>
        <dbReference type="EMBL" id="KAB1278169.1"/>
    </source>
</evidence>
<organism evidence="7 8">
    <name type="scientific">Camelus dromedarius</name>
    <name type="common">Dromedary</name>
    <name type="synonym">Arabian camel</name>
    <dbReference type="NCBI Taxonomy" id="9838"/>
    <lineage>
        <taxon>Eukaryota</taxon>
        <taxon>Metazoa</taxon>
        <taxon>Chordata</taxon>
        <taxon>Craniata</taxon>
        <taxon>Vertebrata</taxon>
        <taxon>Euteleostomi</taxon>
        <taxon>Mammalia</taxon>
        <taxon>Eutheria</taxon>
        <taxon>Laurasiatheria</taxon>
        <taxon>Artiodactyla</taxon>
        <taxon>Tylopoda</taxon>
        <taxon>Camelidae</taxon>
        <taxon>Camelus</taxon>
    </lineage>
</organism>
<evidence type="ECO:0000256" key="2">
    <source>
        <dbReference type="ARBA" id="ARBA00022723"/>
    </source>
</evidence>
<accession>A0A5N4E403</accession>
<feature type="region of interest" description="Disordered" evidence="6">
    <location>
        <begin position="122"/>
        <end position="145"/>
    </location>
</feature>
<feature type="region of interest" description="Disordered" evidence="6">
    <location>
        <begin position="157"/>
        <end position="199"/>
    </location>
</feature>
<dbReference type="Proteomes" id="UP000299084">
    <property type="component" value="Unassembled WGS sequence"/>
</dbReference>
<evidence type="ECO:0000256" key="4">
    <source>
        <dbReference type="ARBA" id="ARBA00022833"/>
    </source>
</evidence>
<dbReference type="GO" id="GO:0008270">
    <property type="term" value="F:zinc ion binding"/>
    <property type="evidence" value="ECO:0007669"/>
    <property type="project" value="UniProtKB-KW"/>
</dbReference>
<keyword evidence="8" id="KW-1185">Reference proteome</keyword>
<gene>
    <name evidence="7" type="ORF">Cadr_000005298</name>
</gene>